<reference evidence="2 3" key="1">
    <citation type="submission" date="2020-02" db="EMBL/GenBank/DDBJ databases">
        <title>The whole genome sequence of CPCC 205119.</title>
        <authorList>
            <person name="Jiang Z."/>
        </authorList>
    </citation>
    <scope>NUCLEOTIDE SEQUENCE [LARGE SCALE GENOMIC DNA]</scope>
    <source>
        <strain evidence="2 3">CPCC 205119</strain>
    </source>
</reference>
<accession>A0A7K3WJT3</accession>
<protein>
    <submittedName>
        <fullName evidence="2">Uncharacterized protein</fullName>
    </submittedName>
</protein>
<keyword evidence="1" id="KW-0472">Membrane</keyword>
<feature type="transmembrane region" description="Helical" evidence="1">
    <location>
        <begin position="98"/>
        <end position="115"/>
    </location>
</feature>
<proteinExistence type="predicted"/>
<organism evidence="2 3">
    <name type="scientific">Goekera deserti</name>
    <dbReference type="NCBI Taxonomy" id="2497753"/>
    <lineage>
        <taxon>Bacteria</taxon>
        <taxon>Bacillati</taxon>
        <taxon>Actinomycetota</taxon>
        <taxon>Actinomycetes</taxon>
        <taxon>Geodermatophilales</taxon>
        <taxon>Geodermatophilaceae</taxon>
        <taxon>Goekera</taxon>
    </lineage>
</organism>
<evidence type="ECO:0000313" key="2">
    <source>
        <dbReference type="EMBL" id="NEL55803.1"/>
    </source>
</evidence>
<sequence>MDLTSAPDRSRTDTRIRLLGAVQAFVLAWLALFLTTLAVSYREGTLAAITAWAVLAGLLVLVRQAARNRRGARMGLAAITLLLLAGNVWVLTQGFVPPLVLLLAAQAALLVVLLLDRD</sequence>
<evidence type="ECO:0000256" key="1">
    <source>
        <dbReference type="SAM" id="Phobius"/>
    </source>
</evidence>
<comment type="caution">
    <text evidence="2">The sequence shown here is derived from an EMBL/GenBank/DDBJ whole genome shotgun (WGS) entry which is preliminary data.</text>
</comment>
<feature type="transmembrane region" description="Helical" evidence="1">
    <location>
        <begin position="45"/>
        <end position="62"/>
    </location>
</feature>
<keyword evidence="1" id="KW-0812">Transmembrane</keyword>
<keyword evidence="3" id="KW-1185">Reference proteome</keyword>
<name>A0A7K3WJT3_9ACTN</name>
<keyword evidence="1" id="KW-1133">Transmembrane helix</keyword>
<dbReference type="EMBL" id="JAAGWK010000025">
    <property type="protein sequence ID" value="NEL55803.1"/>
    <property type="molecule type" value="Genomic_DNA"/>
</dbReference>
<gene>
    <name evidence="2" type="ORF">G1H19_17635</name>
</gene>
<feature type="transmembrane region" description="Helical" evidence="1">
    <location>
        <begin position="74"/>
        <end position="92"/>
    </location>
</feature>
<dbReference type="AlphaFoldDB" id="A0A7K3WJT3"/>
<dbReference type="RefSeq" id="WP_162393532.1">
    <property type="nucleotide sequence ID" value="NZ_JAABOZ010000010.1"/>
</dbReference>
<evidence type="ECO:0000313" key="3">
    <source>
        <dbReference type="Proteomes" id="UP000470470"/>
    </source>
</evidence>
<dbReference type="Proteomes" id="UP000470470">
    <property type="component" value="Unassembled WGS sequence"/>
</dbReference>
<feature type="transmembrane region" description="Helical" evidence="1">
    <location>
        <begin position="18"/>
        <end position="39"/>
    </location>
</feature>